<dbReference type="AlphaFoldDB" id="A0A840Y3B6"/>
<dbReference type="SUPFAM" id="SSF52317">
    <property type="entry name" value="Class I glutamine amidotransferase-like"/>
    <property type="match status" value="1"/>
</dbReference>
<proteinExistence type="predicted"/>
<keyword evidence="2" id="KW-0436">Ligase</keyword>
<dbReference type="CDD" id="cd01741">
    <property type="entry name" value="GATase1_1"/>
    <property type="match status" value="1"/>
</dbReference>
<dbReference type="PANTHER" id="PTHR42695:SF5">
    <property type="entry name" value="GLUTAMINE AMIDOTRANSFERASE YLR126C-RELATED"/>
    <property type="match status" value="1"/>
</dbReference>
<dbReference type="GO" id="GO:0005829">
    <property type="term" value="C:cytosol"/>
    <property type="evidence" value="ECO:0007669"/>
    <property type="project" value="TreeGrafter"/>
</dbReference>
<accession>A0A840Y3B6</accession>
<dbReference type="PANTHER" id="PTHR42695">
    <property type="entry name" value="GLUTAMINE AMIDOTRANSFERASE YLR126C-RELATED"/>
    <property type="match status" value="1"/>
</dbReference>
<evidence type="ECO:0000259" key="1">
    <source>
        <dbReference type="Pfam" id="PF00117"/>
    </source>
</evidence>
<reference evidence="2 3" key="1">
    <citation type="submission" date="2020-08" db="EMBL/GenBank/DDBJ databases">
        <title>Genomic Encyclopedia of Type Strains, Phase IV (KMG-IV): sequencing the most valuable type-strain genomes for metagenomic binning, comparative biology and taxonomic classification.</title>
        <authorList>
            <person name="Goeker M."/>
        </authorList>
    </citation>
    <scope>NUCLEOTIDE SEQUENCE [LARGE SCALE GENOMIC DNA]</scope>
    <source>
        <strain evidence="2 3">DSM 25895</strain>
    </source>
</reference>
<dbReference type="InterPro" id="IPR017926">
    <property type="entry name" value="GATASE"/>
</dbReference>
<keyword evidence="3" id="KW-1185">Reference proteome</keyword>
<dbReference type="InterPro" id="IPR029062">
    <property type="entry name" value="Class_I_gatase-like"/>
</dbReference>
<dbReference type="Gene3D" id="3.40.50.880">
    <property type="match status" value="1"/>
</dbReference>
<dbReference type="InterPro" id="IPR044992">
    <property type="entry name" value="ChyE-like"/>
</dbReference>
<organism evidence="2 3">
    <name type="scientific">Neoroseomonas alkaliterrae</name>
    <dbReference type="NCBI Taxonomy" id="1452450"/>
    <lineage>
        <taxon>Bacteria</taxon>
        <taxon>Pseudomonadati</taxon>
        <taxon>Pseudomonadota</taxon>
        <taxon>Alphaproteobacteria</taxon>
        <taxon>Acetobacterales</taxon>
        <taxon>Acetobacteraceae</taxon>
        <taxon>Neoroseomonas</taxon>
    </lineage>
</organism>
<evidence type="ECO:0000313" key="2">
    <source>
        <dbReference type="EMBL" id="MBB5689132.1"/>
    </source>
</evidence>
<dbReference type="EMBL" id="JACIJE010000003">
    <property type="protein sequence ID" value="MBB5689132.1"/>
    <property type="molecule type" value="Genomic_DNA"/>
</dbReference>
<dbReference type="EC" id="6.3.5.2" evidence="2"/>
<gene>
    <name evidence="2" type="ORF">FHS88_001257</name>
</gene>
<dbReference type="GO" id="GO:0003922">
    <property type="term" value="F:GMP synthase (glutamine-hydrolyzing) activity"/>
    <property type="evidence" value="ECO:0007669"/>
    <property type="project" value="UniProtKB-EC"/>
</dbReference>
<dbReference type="RefSeq" id="WP_184482498.1">
    <property type="nucleotide sequence ID" value="NZ_JAAEDJ010000014.1"/>
</dbReference>
<comment type="caution">
    <text evidence="2">The sequence shown here is derived from an EMBL/GenBank/DDBJ whole genome shotgun (WGS) entry which is preliminary data.</text>
</comment>
<dbReference type="PROSITE" id="PS51273">
    <property type="entry name" value="GATASE_TYPE_1"/>
    <property type="match status" value="1"/>
</dbReference>
<name>A0A840Y3B6_9PROT</name>
<protein>
    <submittedName>
        <fullName evidence="2">GMP synthase (Glutamine-hydrolyzing)</fullName>
        <ecNumber evidence="2">6.3.5.2</ecNumber>
    </submittedName>
</protein>
<dbReference type="Pfam" id="PF00117">
    <property type="entry name" value="GATase"/>
    <property type="match status" value="1"/>
</dbReference>
<evidence type="ECO:0000313" key="3">
    <source>
        <dbReference type="Proteomes" id="UP000562254"/>
    </source>
</evidence>
<sequence>MIAGRRVLIVRNSETAPEGAFGAWLAEGGARLMVVSGEALPAQEDAARAADLVVLLGSPHGVYETDIPWIAAQRGIVARLAEAGRPIIGICFGAQMLAAATGGDAAPIGQGRAFLGVFDNAEAAEPVWQGPFVRWHGDHITPPPGAEVLARDGGTVQVFRQANRLGVQFHPEATPGIVAGWVERYADRVDGPAVLAAAAAMPPQAPVYARMVREVLAPG</sequence>
<dbReference type="Proteomes" id="UP000562254">
    <property type="component" value="Unassembled WGS sequence"/>
</dbReference>
<feature type="domain" description="Glutamine amidotransferase" evidence="1">
    <location>
        <begin position="30"/>
        <end position="176"/>
    </location>
</feature>